<organism evidence="10 11">
    <name type="scientific">Glonium stellatum</name>
    <dbReference type="NCBI Taxonomy" id="574774"/>
    <lineage>
        <taxon>Eukaryota</taxon>
        <taxon>Fungi</taxon>
        <taxon>Dikarya</taxon>
        <taxon>Ascomycota</taxon>
        <taxon>Pezizomycotina</taxon>
        <taxon>Dothideomycetes</taxon>
        <taxon>Pleosporomycetidae</taxon>
        <taxon>Gloniales</taxon>
        <taxon>Gloniaceae</taxon>
        <taxon>Glonium</taxon>
    </lineage>
</organism>
<evidence type="ECO:0000259" key="9">
    <source>
        <dbReference type="SMART" id="SM00737"/>
    </source>
</evidence>
<proteinExistence type="inferred from homology"/>
<comment type="subunit">
    <text evidence="3">Monomer.</text>
</comment>
<dbReference type="PANTHER" id="PTHR11306:SF0">
    <property type="entry name" value="PHOSPHATIDYLGLYCEROL_PHOSPHATIDYLINOSITOL TRANSFER PROTEIN"/>
    <property type="match status" value="1"/>
</dbReference>
<evidence type="ECO:0000313" key="10">
    <source>
        <dbReference type="EMBL" id="OCL09269.1"/>
    </source>
</evidence>
<dbReference type="GO" id="GO:0032934">
    <property type="term" value="F:sterol binding"/>
    <property type="evidence" value="ECO:0007669"/>
    <property type="project" value="InterPro"/>
</dbReference>
<comment type="similarity">
    <text evidence="2">Belongs to the NPC2 family.</text>
</comment>
<dbReference type="GO" id="GO:0032366">
    <property type="term" value="P:intracellular sterol transport"/>
    <property type="evidence" value="ECO:0007669"/>
    <property type="project" value="InterPro"/>
</dbReference>
<accession>A0A8E2JTR5</accession>
<dbReference type="EMBL" id="KV749472">
    <property type="protein sequence ID" value="OCL09269.1"/>
    <property type="molecule type" value="Genomic_DNA"/>
</dbReference>
<dbReference type="Pfam" id="PF02221">
    <property type="entry name" value="E1_DerP2_DerF2"/>
    <property type="match status" value="1"/>
</dbReference>
<dbReference type="AlphaFoldDB" id="A0A8E2JTR5"/>
<dbReference type="SUPFAM" id="SSF81296">
    <property type="entry name" value="E set domains"/>
    <property type="match status" value="1"/>
</dbReference>
<name>A0A8E2JTR5_9PEZI</name>
<evidence type="ECO:0000313" key="11">
    <source>
        <dbReference type="Proteomes" id="UP000250140"/>
    </source>
</evidence>
<dbReference type="InterPro" id="IPR014756">
    <property type="entry name" value="Ig_E-set"/>
</dbReference>
<protein>
    <recommendedName>
        <fullName evidence="4">Phosphatidylglycerol/phosphatidylinositol transfer protein</fullName>
    </recommendedName>
</protein>
<dbReference type="OrthoDB" id="6409159at2759"/>
<feature type="domain" description="MD-2-related lipid-recognition" evidence="9">
    <location>
        <begin position="45"/>
        <end position="163"/>
    </location>
</feature>
<dbReference type="PANTHER" id="PTHR11306">
    <property type="entry name" value="NIEMANN PICK TYPE C2 PROTEIN NPC2-RELATED"/>
    <property type="match status" value="1"/>
</dbReference>
<dbReference type="Proteomes" id="UP000250140">
    <property type="component" value="Unassembled WGS sequence"/>
</dbReference>
<evidence type="ECO:0000256" key="4">
    <source>
        <dbReference type="ARBA" id="ARBA00016056"/>
    </source>
</evidence>
<dbReference type="SMART" id="SM00737">
    <property type="entry name" value="ML"/>
    <property type="match status" value="1"/>
</dbReference>
<sequence length="169" mass="18271">MKLTSLLLPAVLTATVSARSPWLNGNQVSVQDATDVPGENPLLFCSDASTDILEIDSIDLDPNPPQAGHTLDIKATGILKKDVEEGAQIYLQVKYGLITLINQKRDLCDQVKSVDLECPLKKGPLELTKSVELPKQIPPGKYHVMADVLTKDGDKITCIYADVSFNVGG</sequence>
<dbReference type="InterPro" id="IPR003172">
    <property type="entry name" value="ML_dom"/>
</dbReference>
<evidence type="ECO:0000256" key="2">
    <source>
        <dbReference type="ARBA" id="ARBA00006370"/>
    </source>
</evidence>
<dbReference type="InterPro" id="IPR039670">
    <property type="entry name" value="NPC2-like"/>
</dbReference>
<dbReference type="FunFam" id="2.60.40.770:FF:000004">
    <property type="entry name" value="Phosphatidylglycerol/phosphatidylinositol transfer protein"/>
    <property type="match status" value="1"/>
</dbReference>
<feature type="chain" id="PRO_5034276295" description="Phosphatidylglycerol/phosphatidylinositol transfer protein" evidence="8">
    <location>
        <begin position="19"/>
        <end position="169"/>
    </location>
</feature>
<reference evidence="10 11" key="1">
    <citation type="journal article" date="2016" name="Nat. Commun.">
        <title>Ectomycorrhizal ecology is imprinted in the genome of the dominant symbiotic fungus Cenococcum geophilum.</title>
        <authorList>
            <consortium name="DOE Joint Genome Institute"/>
            <person name="Peter M."/>
            <person name="Kohler A."/>
            <person name="Ohm R.A."/>
            <person name="Kuo A."/>
            <person name="Krutzmann J."/>
            <person name="Morin E."/>
            <person name="Arend M."/>
            <person name="Barry K.W."/>
            <person name="Binder M."/>
            <person name="Choi C."/>
            <person name="Clum A."/>
            <person name="Copeland A."/>
            <person name="Grisel N."/>
            <person name="Haridas S."/>
            <person name="Kipfer T."/>
            <person name="LaButti K."/>
            <person name="Lindquist E."/>
            <person name="Lipzen A."/>
            <person name="Maire R."/>
            <person name="Meier B."/>
            <person name="Mihaltcheva S."/>
            <person name="Molinier V."/>
            <person name="Murat C."/>
            <person name="Poggeler S."/>
            <person name="Quandt C.A."/>
            <person name="Sperisen C."/>
            <person name="Tritt A."/>
            <person name="Tisserant E."/>
            <person name="Crous P.W."/>
            <person name="Henrissat B."/>
            <person name="Nehls U."/>
            <person name="Egli S."/>
            <person name="Spatafora J.W."/>
            <person name="Grigoriev I.V."/>
            <person name="Martin F.M."/>
        </authorList>
    </citation>
    <scope>NUCLEOTIDE SEQUENCE [LARGE SCALE GENOMIC DNA]</scope>
    <source>
        <strain evidence="10 11">CBS 207.34</strain>
    </source>
</reference>
<evidence type="ECO:0000256" key="3">
    <source>
        <dbReference type="ARBA" id="ARBA00011245"/>
    </source>
</evidence>
<keyword evidence="6 8" id="KW-0732">Signal</keyword>
<evidence type="ECO:0000256" key="8">
    <source>
        <dbReference type="SAM" id="SignalP"/>
    </source>
</evidence>
<keyword evidence="5" id="KW-0813">Transport</keyword>
<comment type="function">
    <text evidence="1">Catalyzes the intermembrane transfer of phosphatidylglycerol and phosphatidylinositol.</text>
</comment>
<evidence type="ECO:0000256" key="5">
    <source>
        <dbReference type="ARBA" id="ARBA00022448"/>
    </source>
</evidence>
<keyword evidence="11" id="KW-1185">Reference proteome</keyword>
<dbReference type="InterPro" id="IPR033917">
    <property type="entry name" value="ML_PG-PI_TP"/>
</dbReference>
<dbReference type="CDD" id="cd00917">
    <property type="entry name" value="PG-PI_TP"/>
    <property type="match status" value="1"/>
</dbReference>
<evidence type="ECO:0000256" key="1">
    <source>
        <dbReference type="ARBA" id="ARBA00002053"/>
    </source>
</evidence>
<keyword evidence="7" id="KW-0445">Lipid transport</keyword>
<evidence type="ECO:0000256" key="6">
    <source>
        <dbReference type="ARBA" id="ARBA00022729"/>
    </source>
</evidence>
<evidence type="ECO:0000256" key="7">
    <source>
        <dbReference type="ARBA" id="ARBA00023055"/>
    </source>
</evidence>
<gene>
    <name evidence="10" type="ORF">AOQ84DRAFT_397475</name>
</gene>
<dbReference type="Gene3D" id="2.60.40.770">
    <property type="match status" value="1"/>
</dbReference>
<feature type="signal peptide" evidence="8">
    <location>
        <begin position="1"/>
        <end position="18"/>
    </location>
</feature>